<dbReference type="OrthoDB" id="9806170at2"/>
<dbReference type="GeneID" id="99985666"/>
<keyword evidence="2 6" id="KW-0808">Transferase</keyword>
<dbReference type="SUPFAM" id="SSF53328">
    <property type="entry name" value="Formyltransferase"/>
    <property type="match status" value="1"/>
</dbReference>
<reference evidence="9" key="1">
    <citation type="submission" date="2016-10" db="EMBL/GenBank/DDBJ databases">
        <authorList>
            <person name="Varghese N."/>
            <person name="Submissions S."/>
        </authorList>
    </citation>
    <scope>NUCLEOTIDE SEQUENCE [LARGE SCALE GENOMIC DNA]</scope>
    <source>
        <strain evidence="9">CGMCC 1.12402</strain>
    </source>
</reference>
<dbReference type="InterPro" id="IPR002376">
    <property type="entry name" value="Formyl_transf_N"/>
</dbReference>
<dbReference type="PANTHER" id="PTHR43369:SF2">
    <property type="entry name" value="PHOSPHORIBOSYLGLYCINAMIDE FORMYLTRANSFERASE"/>
    <property type="match status" value="1"/>
</dbReference>
<dbReference type="Pfam" id="PF00551">
    <property type="entry name" value="Formyl_trans_N"/>
    <property type="match status" value="1"/>
</dbReference>
<feature type="binding site" evidence="6">
    <location>
        <position position="59"/>
    </location>
    <ligand>
        <name>(6R)-10-formyltetrahydrofolate</name>
        <dbReference type="ChEBI" id="CHEBI:195366"/>
    </ligand>
</feature>
<dbReference type="HAMAP" id="MF_01930">
    <property type="entry name" value="PurN"/>
    <property type="match status" value="1"/>
</dbReference>
<dbReference type="PROSITE" id="PS00373">
    <property type="entry name" value="GART"/>
    <property type="match status" value="1"/>
</dbReference>
<dbReference type="CDD" id="cd08645">
    <property type="entry name" value="FMT_core_GART"/>
    <property type="match status" value="1"/>
</dbReference>
<evidence type="ECO:0000259" key="7">
    <source>
        <dbReference type="Pfam" id="PF00551"/>
    </source>
</evidence>
<protein>
    <recommendedName>
        <fullName evidence="6">Phosphoribosylglycinamide formyltransferase</fullName>
        <ecNumber evidence="6">2.1.2.2</ecNumber>
    </recommendedName>
    <alternativeName>
        <fullName evidence="6">5'-phosphoribosylglycinamide transformylase</fullName>
    </alternativeName>
    <alternativeName>
        <fullName evidence="6">GAR transformylase</fullName>
        <shortName evidence="6">GART</shortName>
    </alternativeName>
</protein>
<evidence type="ECO:0000313" key="8">
    <source>
        <dbReference type="EMBL" id="SEV96029.1"/>
    </source>
</evidence>
<dbReference type="GO" id="GO:0004644">
    <property type="term" value="F:phosphoribosylglycinamide formyltransferase activity"/>
    <property type="evidence" value="ECO:0007669"/>
    <property type="project" value="UniProtKB-UniRule"/>
</dbReference>
<feature type="active site" description="Proton donor" evidence="6">
    <location>
        <position position="105"/>
    </location>
</feature>
<feature type="binding site" evidence="6">
    <location>
        <begin position="13"/>
        <end position="15"/>
    </location>
    <ligand>
        <name>N(1)-(5-phospho-beta-D-ribosyl)glycinamide</name>
        <dbReference type="ChEBI" id="CHEBI:143788"/>
    </ligand>
</feature>
<comment type="pathway">
    <text evidence="1 6">Purine metabolism; IMP biosynthesis via de novo pathway; N(2)-formyl-N(1)-(5-phospho-D-ribosyl)glycinamide from N(1)-(5-phospho-D-ribosyl)glycinamide (10-formyl THF route): step 1/1.</text>
</comment>
<organism evidence="8 9">
    <name type="scientific">Roseivirga pacifica</name>
    <dbReference type="NCBI Taxonomy" id="1267423"/>
    <lineage>
        <taxon>Bacteria</taxon>
        <taxon>Pseudomonadati</taxon>
        <taxon>Bacteroidota</taxon>
        <taxon>Cytophagia</taxon>
        <taxon>Cytophagales</taxon>
        <taxon>Roseivirgaceae</taxon>
        <taxon>Roseivirga</taxon>
    </lineage>
</organism>
<feature type="binding site" evidence="6">
    <location>
        <position position="103"/>
    </location>
    <ligand>
        <name>(6R)-10-formyltetrahydrofolate</name>
        <dbReference type="ChEBI" id="CHEBI:195366"/>
    </ligand>
</feature>
<dbReference type="GO" id="GO:0006189">
    <property type="term" value="P:'de novo' IMP biosynthetic process"/>
    <property type="evidence" value="ECO:0007669"/>
    <property type="project" value="UniProtKB-UniRule"/>
</dbReference>
<evidence type="ECO:0000256" key="5">
    <source>
        <dbReference type="ARBA" id="ARBA00047664"/>
    </source>
</evidence>
<dbReference type="Gene3D" id="3.40.50.170">
    <property type="entry name" value="Formyl transferase, N-terminal domain"/>
    <property type="match status" value="1"/>
</dbReference>
<dbReference type="Proteomes" id="UP000199437">
    <property type="component" value="Unassembled WGS sequence"/>
</dbReference>
<comment type="caution">
    <text evidence="6">Lacks conserved residue(s) required for the propagation of feature annotation.</text>
</comment>
<dbReference type="STRING" id="1267423.SAMN05216290_0928"/>
<evidence type="ECO:0000256" key="2">
    <source>
        <dbReference type="ARBA" id="ARBA00022679"/>
    </source>
</evidence>
<feature type="site" description="Raises pKa of active site His" evidence="6">
    <location>
        <position position="146"/>
    </location>
</feature>
<evidence type="ECO:0000256" key="6">
    <source>
        <dbReference type="HAMAP-Rule" id="MF_01930"/>
    </source>
</evidence>
<evidence type="ECO:0000256" key="4">
    <source>
        <dbReference type="ARBA" id="ARBA00038440"/>
    </source>
</evidence>
<keyword evidence="3 6" id="KW-0658">Purine biosynthesis</keyword>
<comment type="catalytic activity">
    <reaction evidence="5 6">
        <text>N(1)-(5-phospho-beta-D-ribosyl)glycinamide + (6R)-10-formyltetrahydrofolate = N(2)-formyl-N(1)-(5-phospho-beta-D-ribosyl)glycinamide + (6S)-5,6,7,8-tetrahydrofolate + H(+)</text>
        <dbReference type="Rhea" id="RHEA:15053"/>
        <dbReference type="ChEBI" id="CHEBI:15378"/>
        <dbReference type="ChEBI" id="CHEBI:57453"/>
        <dbReference type="ChEBI" id="CHEBI:143788"/>
        <dbReference type="ChEBI" id="CHEBI:147286"/>
        <dbReference type="ChEBI" id="CHEBI:195366"/>
        <dbReference type="EC" id="2.1.2.2"/>
    </reaction>
</comment>
<dbReference type="PANTHER" id="PTHR43369">
    <property type="entry name" value="PHOSPHORIBOSYLGLYCINAMIDE FORMYLTRANSFERASE"/>
    <property type="match status" value="1"/>
</dbReference>
<evidence type="ECO:0000256" key="3">
    <source>
        <dbReference type="ARBA" id="ARBA00022755"/>
    </source>
</evidence>
<feature type="domain" description="Formyl transferase N-terminal" evidence="7">
    <location>
        <begin position="3"/>
        <end position="183"/>
    </location>
</feature>
<gene>
    <name evidence="6" type="primary">purN</name>
    <name evidence="8" type="ORF">SAMN05216290_0928</name>
</gene>
<proteinExistence type="inferred from homology"/>
<dbReference type="UniPathway" id="UPA00074">
    <property type="reaction ID" value="UER00126"/>
</dbReference>
<dbReference type="EMBL" id="FOIR01000001">
    <property type="protein sequence ID" value="SEV96029.1"/>
    <property type="molecule type" value="Genomic_DNA"/>
</dbReference>
<dbReference type="EC" id="2.1.2.2" evidence="6"/>
<comment type="function">
    <text evidence="6">Catalyzes the transfer of a formyl group from 10-formyltetrahydrofolate to 5-phospho-ribosyl-glycinamide (GAR), producing 5-phospho-ribosyl-N-formylglycinamide (FGAR) and tetrahydrofolate.</text>
</comment>
<sequence length="189" mass="21250">MKKRISIFASGSGSNAEEFFKHFQNHPSVEIVSVFTNNKSAGVIERASRYHIPHHVYNRTFWQTGDVILDILAEEKVDYIVLAGFMLLIPQALVKQYSDRIFNIHPALLPKFGGQGMYGSNVHKAVKAAGESESGITIHFVNEEYDRGTIIYQESCALSPEDSAEEIAAKVLKLEHKNYPKVVEQEVLK</sequence>
<comment type="similarity">
    <text evidence="4 6">Belongs to the GART family.</text>
</comment>
<accession>A0A1I0N4K6</accession>
<name>A0A1I0N4K6_9BACT</name>
<dbReference type="InterPro" id="IPR001555">
    <property type="entry name" value="GART_AS"/>
</dbReference>
<evidence type="ECO:0000256" key="1">
    <source>
        <dbReference type="ARBA" id="ARBA00005054"/>
    </source>
</evidence>
<dbReference type="InterPro" id="IPR036477">
    <property type="entry name" value="Formyl_transf_N_sf"/>
</dbReference>
<dbReference type="AlphaFoldDB" id="A0A1I0N4K6"/>
<dbReference type="GO" id="GO:0005829">
    <property type="term" value="C:cytosol"/>
    <property type="evidence" value="ECO:0007669"/>
    <property type="project" value="TreeGrafter"/>
</dbReference>
<keyword evidence="9" id="KW-1185">Reference proteome</keyword>
<evidence type="ECO:0000313" key="9">
    <source>
        <dbReference type="Proteomes" id="UP000199437"/>
    </source>
</evidence>
<dbReference type="InterPro" id="IPR004607">
    <property type="entry name" value="GART"/>
</dbReference>
<dbReference type="RefSeq" id="WP_090257307.1">
    <property type="nucleotide sequence ID" value="NZ_FOIR01000001.1"/>
</dbReference>